<dbReference type="InterPro" id="IPR002104">
    <property type="entry name" value="Integrase_catalytic"/>
</dbReference>
<dbReference type="SUPFAM" id="SSF56349">
    <property type="entry name" value="DNA breaking-rejoining enzymes"/>
    <property type="match status" value="1"/>
</dbReference>
<keyword evidence="2" id="KW-0229">DNA integration</keyword>
<sequence length="391" mass="43635">MALRRNLLSARSVMNVKEPGRHADGGNLYLNVTKSGARSWVFLYKLAGRQREMGLGSALDVNLAKARVLAEAARGELREGRDPLAARAKVAAVPTFGEVADAYVEAKRPEWTNPKHADQWAMTLTKHAAAIRPKRVDQVETGDILGLLETIWLETPETASRLRGRIEKVLDAAKAKGHRAGENPARWRGHLDQLLPKASKLSRGHHAAMSIDDLPAFLGRIRLREGLSARALEFTILNATRTTETLTVEWSEVDFDKALWVIPKEKTKTKKEHRVPLSSGALAVLEPLRQAASGNYVFPGMKPGRPLSNMSMDKILRLEEQDITVHGFRSTFKDWATERTKYPNEMSEVALAHGITNKVEAAYRRGDMMEKRRGMMEAWARFCRGEVTACS</sequence>
<dbReference type="PANTHER" id="PTHR30629:SF2">
    <property type="entry name" value="PROPHAGE INTEGRASE INTS-RELATED"/>
    <property type="match status" value="1"/>
</dbReference>
<dbReference type="RefSeq" id="WP_129222760.1">
    <property type="nucleotide sequence ID" value="NZ_QYBB01000001.1"/>
</dbReference>
<evidence type="ECO:0000313" key="6">
    <source>
        <dbReference type="EMBL" id="RYC33901.1"/>
    </source>
</evidence>
<comment type="similarity">
    <text evidence="1">Belongs to the 'phage' integrase family.</text>
</comment>
<dbReference type="CDD" id="cd00801">
    <property type="entry name" value="INT_P4_C"/>
    <property type="match status" value="1"/>
</dbReference>
<dbReference type="InterPro" id="IPR038488">
    <property type="entry name" value="Integrase_DNA-bd_sf"/>
</dbReference>
<evidence type="ECO:0000313" key="7">
    <source>
        <dbReference type="Proteomes" id="UP000290759"/>
    </source>
</evidence>
<dbReference type="Gene3D" id="1.10.150.130">
    <property type="match status" value="1"/>
</dbReference>
<keyword evidence="3" id="KW-0238">DNA-binding</keyword>
<keyword evidence="4" id="KW-0233">DNA recombination</keyword>
<protein>
    <submittedName>
        <fullName evidence="6">Site-specific integrase</fullName>
    </submittedName>
</protein>
<gene>
    <name evidence="6" type="ORF">D3273_01220</name>
</gene>
<evidence type="ECO:0000256" key="4">
    <source>
        <dbReference type="ARBA" id="ARBA00023172"/>
    </source>
</evidence>
<accession>A0A4Q2UF09</accession>
<comment type="caution">
    <text evidence="6">The sequence shown here is derived from an EMBL/GenBank/DDBJ whole genome shotgun (WGS) entry which is preliminary data.</text>
</comment>
<dbReference type="GO" id="GO:0003677">
    <property type="term" value="F:DNA binding"/>
    <property type="evidence" value="ECO:0007669"/>
    <property type="project" value="UniProtKB-KW"/>
</dbReference>
<dbReference type="GO" id="GO:0015074">
    <property type="term" value="P:DNA integration"/>
    <property type="evidence" value="ECO:0007669"/>
    <property type="project" value="UniProtKB-KW"/>
</dbReference>
<dbReference type="InterPro" id="IPR050808">
    <property type="entry name" value="Phage_Integrase"/>
</dbReference>
<dbReference type="InterPro" id="IPR013762">
    <property type="entry name" value="Integrase-like_cat_sf"/>
</dbReference>
<dbReference type="Gene3D" id="3.30.160.390">
    <property type="entry name" value="Integrase, DNA-binding domain"/>
    <property type="match status" value="1"/>
</dbReference>
<reference evidence="6 7" key="2">
    <citation type="submission" date="2019-02" db="EMBL/GenBank/DDBJ databases">
        <title>'Lichenibacterium ramalinii' gen. nov. sp. nov., 'Lichenibacterium minor' gen. nov. sp. nov.</title>
        <authorList>
            <person name="Pankratov T."/>
        </authorList>
    </citation>
    <scope>NUCLEOTIDE SEQUENCE [LARGE SCALE GENOMIC DNA]</scope>
    <source>
        <strain evidence="6 7">RmlP026</strain>
    </source>
</reference>
<feature type="domain" description="Tyr recombinase" evidence="5">
    <location>
        <begin position="204"/>
        <end position="376"/>
    </location>
</feature>
<evidence type="ECO:0000256" key="2">
    <source>
        <dbReference type="ARBA" id="ARBA00022908"/>
    </source>
</evidence>
<proteinExistence type="inferred from homology"/>
<dbReference type="InterPro" id="IPR025166">
    <property type="entry name" value="Integrase_DNA_bind_dom"/>
</dbReference>
<keyword evidence="7" id="KW-1185">Reference proteome</keyword>
<dbReference type="GO" id="GO:0006310">
    <property type="term" value="P:DNA recombination"/>
    <property type="evidence" value="ECO:0007669"/>
    <property type="project" value="UniProtKB-KW"/>
</dbReference>
<dbReference type="Pfam" id="PF13356">
    <property type="entry name" value="Arm-DNA-bind_3"/>
    <property type="match status" value="1"/>
</dbReference>
<dbReference type="Pfam" id="PF22022">
    <property type="entry name" value="Phage_int_M"/>
    <property type="match status" value="1"/>
</dbReference>
<organism evidence="6 7">
    <name type="scientific">Lichenibacterium minor</name>
    <dbReference type="NCBI Taxonomy" id="2316528"/>
    <lineage>
        <taxon>Bacteria</taxon>
        <taxon>Pseudomonadati</taxon>
        <taxon>Pseudomonadota</taxon>
        <taxon>Alphaproteobacteria</taxon>
        <taxon>Hyphomicrobiales</taxon>
        <taxon>Lichenihabitantaceae</taxon>
        <taxon>Lichenibacterium</taxon>
    </lineage>
</organism>
<evidence type="ECO:0000256" key="3">
    <source>
        <dbReference type="ARBA" id="ARBA00023125"/>
    </source>
</evidence>
<name>A0A4Q2UF09_9HYPH</name>
<dbReference type="EMBL" id="QYBB01000001">
    <property type="protein sequence ID" value="RYC33901.1"/>
    <property type="molecule type" value="Genomic_DNA"/>
</dbReference>
<dbReference type="InterPro" id="IPR053876">
    <property type="entry name" value="Phage_int_M"/>
</dbReference>
<dbReference type="InterPro" id="IPR011010">
    <property type="entry name" value="DNA_brk_join_enz"/>
</dbReference>
<dbReference type="Pfam" id="PF00589">
    <property type="entry name" value="Phage_integrase"/>
    <property type="match status" value="1"/>
</dbReference>
<dbReference type="PROSITE" id="PS51898">
    <property type="entry name" value="TYR_RECOMBINASE"/>
    <property type="match status" value="1"/>
</dbReference>
<dbReference type="Gene3D" id="1.10.443.10">
    <property type="entry name" value="Intergrase catalytic core"/>
    <property type="match status" value="1"/>
</dbReference>
<dbReference type="InterPro" id="IPR010998">
    <property type="entry name" value="Integrase_recombinase_N"/>
</dbReference>
<reference evidence="6 7" key="1">
    <citation type="submission" date="2018-12" db="EMBL/GenBank/DDBJ databases">
        <authorList>
            <person name="Grouzdev D.S."/>
            <person name="Krutkina M.S."/>
        </authorList>
    </citation>
    <scope>NUCLEOTIDE SEQUENCE [LARGE SCALE GENOMIC DNA]</scope>
    <source>
        <strain evidence="6 7">RmlP026</strain>
    </source>
</reference>
<dbReference type="AlphaFoldDB" id="A0A4Q2UF09"/>
<dbReference type="Proteomes" id="UP000290759">
    <property type="component" value="Unassembled WGS sequence"/>
</dbReference>
<dbReference type="PANTHER" id="PTHR30629">
    <property type="entry name" value="PROPHAGE INTEGRASE"/>
    <property type="match status" value="1"/>
</dbReference>
<evidence type="ECO:0000259" key="5">
    <source>
        <dbReference type="PROSITE" id="PS51898"/>
    </source>
</evidence>
<dbReference type="OrthoDB" id="9795573at2"/>
<evidence type="ECO:0000256" key="1">
    <source>
        <dbReference type="ARBA" id="ARBA00008857"/>
    </source>
</evidence>